<dbReference type="InterPro" id="IPR023006">
    <property type="entry name" value="YchJ-like"/>
</dbReference>
<dbReference type="HAMAP" id="MF_00612">
    <property type="entry name" value="UPF0225"/>
    <property type="match status" value="1"/>
</dbReference>
<feature type="domain" description="YchJ-like middle NTF2-like" evidence="3">
    <location>
        <begin position="29"/>
        <end position="125"/>
    </location>
</feature>
<dbReference type="InterPro" id="IPR004027">
    <property type="entry name" value="SEC_C_motif"/>
</dbReference>
<comment type="similarity">
    <text evidence="1 2">Belongs to the UPF0225 family.</text>
</comment>
<reference evidence="4 5" key="1">
    <citation type="submission" date="2024-02" db="EMBL/GenBank/DDBJ databases">
        <title>Lysinimicrobium sediminis NBRC 112286.</title>
        <authorList>
            <person name="Ichikawa N."/>
            <person name="Katano-Makiyama Y."/>
            <person name="Hidaka K."/>
        </authorList>
    </citation>
    <scope>NUCLEOTIDE SEQUENCE [LARGE SCALE GENOMIC DNA]</scope>
    <source>
        <strain evidence="4 5">NBRC 112286</strain>
    </source>
</reference>
<sequence>MAALCPCGSGASFPDCCRPYLRGEADAPTAEALMRSRYCAFVRRDAAHLARTWHPSTRPLDLESEFEDVQWRALEVLSATGGGEDDDTGTVTFVAHYATGAISMGAHRETSRFMRVDGRWLYVDGDVTAS</sequence>
<evidence type="ECO:0000259" key="3">
    <source>
        <dbReference type="Pfam" id="PF17775"/>
    </source>
</evidence>
<dbReference type="PANTHER" id="PTHR33747">
    <property type="entry name" value="UPF0225 PROTEIN SCO1677"/>
    <property type="match status" value="1"/>
</dbReference>
<dbReference type="Proteomes" id="UP001426770">
    <property type="component" value="Unassembled WGS sequence"/>
</dbReference>
<organism evidence="4 5">
    <name type="scientific">Demequina sediminis</name>
    <dbReference type="NCBI Taxonomy" id="1930058"/>
    <lineage>
        <taxon>Bacteria</taxon>
        <taxon>Bacillati</taxon>
        <taxon>Actinomycetota</taxon>
        <taxon>Actinomycetes</taxon>
        <taxon>Micrococcales</taxon>
        <taxon>Demequinaceae</taxon>
        <taxon>Demequina</taxon>
    </lineage>
</organism>
<name>A0ABP9WFH4_9MICO</name>
<dbReference type="Pfam" id="PF17775">
    <property type="entry name" value="YchJ_M-like"/>
    <property type="match status" value="1"/>
</dbReference>
<dbReference type="RefSeq" id="WP_286214425.1">
    <property type="nucleotide sequence ID" value="NZ_AP027736.1"/>
</dbReference>
<dbReference type="SUPFAM" id="SSF54427">
    <property type="entry name" value="NTF2-like"/>
    <property type="match status" value="1"/>
</dbReference>
<proteinExistence type="inferred from homology"/>
<dbReference type="EMBL" id="BAABRR010000004">
    <property type="protein sequence ID" value="GAA5518577.1"/>
    <property type="molecule type" value="Genomic_DNA"/>
</dbReference>
<evidence type="ECO:0000256" key="1">
    <source>
        <dbReference type="ARBA" id="ARBA00010839"/>
    </source>
</evidence>
<dbReference type="Pfam" id="PF02810">
    <property type="entry name" value="SEC-C"/>
    <property type="match status" value="1"/>
</dbReference>
<evidence type="ECO:0000256" key="2">
    <source>
        <dbReference type="HAMAP-Rule" id="MF_00612"/>
    </source>
</evidence>
<evidence type="ECO:0000313" key="5">
    <source>
        <dbReference type="Proteomes" id="UP001426770"/>
    </source>
</evidence>
<evidence type="ECO:0000313" key="4">
    <source>
        <dbReference type="EMBL" id="GAA5518577.1"/>
    </source>
</evidence>
<keyword evidence="5" id="KW-1185">Reference proteome</keyword>
<dbReference type="Gene3D" id="3.10.450.50">
    <property type="match status" value="1"/>
</dbReference>
<dbReference type="InterPro" id="IPR048469">
    <property type="entry name" value="YchJ-like_M"/>
</dbReference>
<gene>
    <name evidence="4" type="primary">ychJ</name>
    <name evidence="4" type="ORF">Lsed01_01007</name>
</gene>
<protein>
    <recommendedName>
        <fullName evidence="2">UPF0225 protein Lsed01_01007</fullName>
    </recommendedName>
</protein>
<comment type="caution">
    <text evidence="4">The sequence shown here is derived from an EMBL/GenBank/DDBJ whole genome shotgun (WGS) entry which is preliminary data.</text>
</comment>
<dbReference type="InterPro" id="IPR032710">
    <property type="entry name" value="NTF2-like_dom_sf"/>
</dbReference>
<accession>A0ABP9WFH4</accession>
<dbReference type="PANTHER" id="PTHR33747:SF1">
    <property type="entry name" value="ADENYLATE CYCLASE-ASSOCIATED CAP C-TERMINAL DOMAIN-CONTAINING PROTEIN"/>
    <property type="match status" value="1"/>
</dbReference>